<reference evidence="8" key="1">
    <citation type="journal article" date="2009" name="Nature">
        <title>Genome sequence and analysis of the Irish potato famine pathogen Phytophthora infestans.</title>
        <authorList>
            <consortium name="The Broad Institute Genome Sequencing Platform"/>
            <person name="Haas B.J."/>
            <person name="Kamoun S."/>
            <person name="Zody M.C."/>
            <person name="Jiang R.H."/>
            <person name="Handsaker R.E."/>
            <person name="Cano L.M."/>
            <person name="Grabherr M."/>
            <person name="Kodira C.D."/>
            <person name="Raffaele S."/>
            <person name="Torto-Alalibo T."/>
            <person name="Bozkurt T.O."/>
            <person name="Ah-Fong A.M."/>
            <person name="Alvarado L."/>
            <person name="Anderson V.L."/>
            <person name="Armstrong M.R."/>
            <person name="Avrova A."/>
            <person name="Baxter L."/>
            <person name="Beynon J."/>
            <person name="Boevink P.C."/>
            <person name="Bollmann S.R."/>
            <person name="Bos J.I."/>
            <person name="Bulone V."/>
            <person name="Cai G."/>
            <person name="Cakir C."/>
            <person name="Carrington J.C."/>
            <person name="Chawner M."/>
            <person name="Conti L."/>
            <person name="Costanzo S."/>
            <person name="Ewan R."/>
            <person name="Fahlgren N."/>
            <person name="Fischbach M.A."/>
            <person name="Fugelstad J."/>
            <person name="Gilroy E.M."/>
            <person name="Gnerre S."/>
            <person name="Green P.J."/>
            <person name="Grenville-Briggs L.J."/>
            <person name="Griffith J."/>
            <person name="Grunwald N.J."/>
            <person name="Horn K."/>
            <person name="Horner N.R."/>
            <person name="Hu C.H."/>
            <person name="Huitema E."/>
            <person name="Jeong D.H."/>
            <person name="Jones A.M."/>
            <person name="Jones J.D."/>
            <person name="Jones R.W."/>
            <person name="Karlsson E.K."/>
            <person name="Kunjeti S.G."/>
            <person name="Lamour K."/>
            <person name="Liu Z."/>
            <person name="Ma L."/>
            <person name="Maclean D."/>
            <person name="Chibucos M.C."/>
            <person name="McDonald H."/>
            <person name="McWalters J."/>
            <person name="Meijer H.J."/>
            <person name="Morgan W."/>
            <person name="Morris P.F."/>
            <person name="Munro C.A."/>
            <person name="O'Neill K."/>
            <person name="Ospina-Giraldo M."/>
            <person name="Pinzon A."/>
            <person name="Pritchard L."/>
            <person name="Ramsahoye B."/>
            <person name="Ren Q."/>
            <person name="Restrepo S."/>
            <person name="Roy S."/>
            <person name="Sadanandom A."/>
            <person name="Savidor A."/>
            <person name="Schornack S."/>
            <person name="Schwartz D.C."/>
            <person name="Schumann U.D."/>
            <person name="Schwessinger B."/>
            <person name="Seyer L."/>
            <person name="Sharpe T."/>
            <person name="Silvar C."/>
            <person name="Song J."/>
            <person name="Studholme D.J."/>
            <person name="Sykes S."/>
            <person name="Thines M."/>
            <person name="van de Vondervoort P.J."/>
            <person name="Phuntumart V."/>
            <person name="Wawra S."/>
            <person name="Weide R."/>
            <person name="Win J."/>
            <person name="Young C."/>
            <person name="Zhou S."/>
            <person name="Fry W."/>
            <person name="Meyers B.C."/>
            <person name="van West P."/>
            <person name="Ristaino J."/>
            <person name="Govers F."/>
            <person name="Birch P.R."/>
            <person name="Whisson S.C."/>
            <person name="Judelson H.S."/>
            <person name="Nusbaum C."/>
        </authorList>
    </citation>
    <scope>NUCLEOTIDE SEQUENCE [LARGE SCALE GENOMIC DNA]</scope>
    <source>
        <strain evidence="8">T30-4</strain>
    </source>
</reference>
<evidence type="ECO:0000256" key="5">
    <source>
        <dbReference type="SAM" id="MobiDB-lite"/>
    </source>
</evidence>
<evidence type="ECO:0000313" key="7">
    <source>
        <dbReference type="EMBL" id="EEY62402.1"/>
    </source>
</evidence>
<dbReference type="Gene3D" id="1.10.238.10">
    <property type="entry name" value="EF-hand"/>
    <property type="match status" value="1"/>
</dbReference>
<feature type="domain" description="EF-hand" evidence="6">
    <location>
        <begin position="39"/>
        <end position="74"/>
    </location>
</feature>
<dbReference type="RefSeq" id="XP_002899038.1">
    <property type="nucleotide sequence ID" value="XM_002898992.1"/>
</dbReference>
<dbReference type="InterPro" id="IPR018247">
    <property type="entry name" value="EF_Hand_1_Ca_BS"/>
</dbReference>
<feature type="binding site" evidence="4">
    <location>
        <position position="52"/>
    </location>
    <ligand>
        <name>Ca(2+)</name>
        <dbReference type="ChEBI" id="CHEBI:29108"/>
        <label>1</label>
    </ligand>
</feature>
<keyword evidence="2 4" id="KW-0479">Metal-binding</keyword>
<sequence>MKEAFRLADKDCSGEIDADEVADMLETIVAQSGTVKQGEIHKYVEEFMRVVDKDNSGLVSFEELIEALENGLTLEVEVYTQRKLKASALVARPEHVLAAINENEDDAGDASENDEPKEANRVSSAASSDPAMCREHDVLNVKEFSSSDIAAQMKTAYVEWPLEERRDEKVSMEELLLLNCLVSGAEGIAKSLTEMAEIVVAS</sequence>
<feature type="binding site" evidence="4">
    <location>
        <position position="9"/>
    </location>
    <ligand>
        <name>Ca(2+)</name>
        <dbReference type="ChEBI" id="CHEBI:29108"/>
        <label>1</label>
    </ligand>
</feature>
<keyword evidence="3 4" id="KW-0106">Calcium</keyword>
<feature type="binding site" evidence="4">
    <location>
        <position position="13"/>
    </location>
    <ligand>
        <name>Ca(2+)</name>
        <dbReference type="ChEBI" id="CHEBI:29108"/>
        <label>1</label>
    </ligand>
</feature>
<dbReference type="InterPro" id="IPR002048">
    <property type="entry name" value="EF_hand_dom"/>
</dbReference>
<dbReference type="CDD" id="cd00051">
    <property type="entry name" value="EFh"/>
    <property type="match status" value="1"/>
</dbReference>
<evidence type="ECO:0000259" key="6">
    <source>
        <dbReference type="PROSITE" id="PS50222"/>
    </source>
</evidence>
<feature type="binding site" evidence="4">
    <location>
        <position position="63"/>
    </location>
    <ligand>
        <name>Ca(2+)</name>
        <dbReference type="ChEBI" id="CHEBI:29108"/>
        <label>1</label>
    </ligand>
</feature>
<dbReference type="AlphaFoldDB" id="D0NP60"/>
<dbReference type="PANTHER" id="PTHR11653">
    <property type="entry name" value="PARVALBUMIN ALPHA"/>
    <property type="match status" value="1"/>
</dbReference>
<feature type="binding site" evidence="4">
    <location>
        <position position="20"/>
    </location>
    <ligand>
        <name>Ca(2+)</name>
        <dbReference type="ChEBI" id="CHEBI:29108"/>
        <label>1</label>
    </ligand>
</feature>
<proteinExistence type="inferred from homology"/>
<evidence type="ECO:0000256" key="3">
    <source>
        <dbReference type="ARBA" id="ARBA00022837"/>
    </source>
</evidence>
<accession>D0NP60</accession>
<protein>
    <recommendedName>
        <fullName evidence="6">EF-hand domain-containing protein</fullName>
    </recommendedName>
</protein>
<dbReference type="eggNOG" id="ENOG502QVQB">
    <property type="taxonomic scope" value="Eukaryota"/>
</dbReference>
<evidence type="ECO:0000313" key="8">
    <source>
        <dbReference type="Proteomes" id="UP000006643"/>
    </source>
</evidence>
<keyword evidence="8" id="KW-1185">Reference proteome</keyword>
<dbReference type="GeneID" id="9467956"/>
<dbReference type="OrthoDB" id="127471at2759"/>
<dbReference type="InterPro" id="IPR011992">
    <property type="entry name" value="EF-hand-dom_pair"/>
</dbReference>
<organism evidence="7 8">
    <name type="scientific">Phytophthora infestans (strain T30-4)</name>
    <name type="common">Potato late blight agent</name>
    <dbReference type="NCBI Taxonomy" id="403677"/>
    <lineage>
        <taxon>Eukaryota</taxon>
        <taxon>Sar</taxon>
        <taxon>Stramenopiles</taxon>
        <taxon>Oomycota</taxon>
        <taxon>Peronosporomycetes</taxon>
        <taxon>Peronosporales</taxon>
        <taxon>Peronosporaceae</taxon>
        <taxon>Phytophthora</taxon>
    </lineage>
</organism>
<feature type="region of interest" description="Disordered" evidence="5">
    <location>
        <begin position="103"/>
        <end position="129"/>
    </location>
</feature>
<dbReference type="EMBL" id="DS028150">
    <property type="protein sequence ID" value="EEY62402.1"/>
    <property type="molecule type" value="Genomic_DNA"/>
</dbReference>
<feature type="binding site" evidence="4">
    <location>
        <position position="54"/>
    </location>
    <ligand>
        <name>Ca(2+)</name>
        <dbReference type="ChEBI" id="CHEBI:29108"/>
        <label>1</label>
    </ligand>
</feature>
<dbReference type="VEuPathDB" id="FungiDB:PITG_14839"/>
<dbReference type="OMA" id="TAYVEWP"/>
<dbReference type="SUPFAM" id="SSF47473">
    <property type="entry name" value="EF-hand"/>
    <property type="match status" value="1"/>
</dbReference>
<evidence type="ECO:0000256" key="2">
    <source>
        <dbReference type="ARBA" id="ARBA00022723"/>
    </source>
</evidence>
<dbReference type="InParanoid" id="D0NP60"/>
<dbReference type="SMART" id="SM00054">
    <property type="entry name" value="EFh"/>
    <property type="match status" value="2"/>
</dbReference>
<dbReference type="KEGG" id="pif:PITG_14839"/>
<evidence type="ECO:0000256" key="4">
    <source>
        <dbReference type="PIRSR" id="PIRSR608080-1"/>
    </source>
</evidence>
<feature type="compositionally biased region" description="Acidic residues" evidence="5">
    <location>
        <begin position="103"/>
        <end position="113"/>
    </location>
</feature>
<dbReference type="Pfam" id="PF13499">
    <property type="entry name" value="EF-hand_7"/>
    <property type="match status" value="1"/>
</dbReference>
<dbReference type="InterPro" id="IPR008080">
    <property type="entry name" value="Parvalbumin"/>
</dbReference>
<feature type="binding site" evidence="4">
    <location>
        <position position="11"/>
    </location>
    <ligand>
        <name>Ca(2+)</name>
        <dbReference type="ChEBI" id="CHEBI:29108"/>
        <label>1</label>
    </ligand>
</feature>
<feature type="domain" description="EF-hand" evidence="6">
    <location>
        <begin position="1"/>
        <end position="31"/>
    </location>
</feature>
<dbReference type="GO" id="GO:0005509">
    <property type="term" value="F:calcium ion binding"/>
    <property type="evidence" value="ECO:0007669"/>
    <property type="project" value="InterPro"/>
</dbReference>
<comment type="similarity">
    <text evidence="1">Belongs to the parvalbumin family.</text>
</comment>
<dbReference type="Proteomes" id="UP000006643">
    <property type="component" value="Unassembled WGS sequence"/>
</dbReference>
<dbReference type="STRING" id="403677.D0NP60"/>
<dbReference type="PROSITE" id="PS00018">
    <property type="entry name" value="EF_HAND_1"/>
    <property type="match status" value="2"/>
</dbReference>
<name>D0NP60_PHYIT</name>
<evidence type="ECO:0000256" key="1">
    <source>
        <dbReference type="ARBA" id="ARBA00009753"/>
    </source>
</evidence>
<dbReference type="PROSITE" id="PS50222">
    <property type="entry name" value="EF_HAND_2"/>
    <property type="match status" value="2"/>
</dbReference>
<dbReference type="HOGENOM" id="CLU_1411307_0_0_1"/>
<dbReference type="PANTHER" id="PTHR11653:SF10">
    <property type="entry name" value="EF-HAND DOMAIN-CONTAINING PROTEIN"/>
    <property type="match status" value="1"/>
</dbReference>
<gene>
    <name evidence="7" type="ORF">PITG_14839</name>
</gene>